<evidence type="ECO:0000256" key="1">
    <source>
        <dbReference type="ARBA" id="ARBA00008779"/>
    </source>
</evidence>
<dbReference type="InterPro" id="IPR006311">
    <property type="entry name" value="TAT_signal"/>
</dbReference>
<reference evidence="7 8" key="1">
    <citation type="submission" date="2024-03" db="EMBL/GenBank/DDBJ databases">
        <authorList>
            <person name="Jo J.-H."/>
        </authorList>
    </citation>
    <scope>NUCLEOTIDE SEQUENCE [LARGE SCALE GENOMIC DNA]</scope>
    <source>
        <strain evidence="7 8">PS1R-30</strain>
    </source>
</reference>
<organism evidence="7 8">
    <name type="scientific">Novosphingobium anseongense</name>
    <dbReference type="NCBI Taxonomy" id="3133436"/>
    <lineage>
        <taxon>Bacteria</taxon>
        <taxon>Pseudomonadati</taxon>
        <taxon>Pseudomonadota</taxon>
        <taxon>Alphaproteobacteria</taxon>
        <taxon>Sphingomonadales</taxon>
        <taxon>Sphingomonadaceae</taxon>
        <taxon>Novosphingobium</taxon>
    </lineage>
</organism>
<feature type="domain" description="Sulfatase N-terminal" evidence="6">
    <location>
        <begin position="41"/>
        <end position="458"/>
    </location>
</feature>
<keyword evidence="3 7" id="KW-0378">Hydrolase</keyword>
<dbReference type="PANTHER" id="PTHR42693:SF33">
    <property type="entry name" value="ARYLSULFATASE"/>
    <property type="match status" value="1"/>
</dbReference>
<comment type="caution">
    <text evidence="7">The sequence shown here is derived from an EMBL/GenBank/DDBJ whole genome shotgun (WGS) entry which is preliminary data.</text>
</comment>
<evidence type="ECO:0000256" key="3">
    <source>
        <dbReference type="ARBA" id="ARBA00022801"/>
    </source>
</evidence>
<dbReference type="EMBL" id="JBBHJZ010000001">
    <property type="protein sequence ID" value="MEJ5976402.1"/>
    <property type="molecule type" value="Genomic_DNA"/>
</dbReference>
<dbReference type="PROSITE" id="PS51318">
    <property type="entry name" value="TAT"/>
    <property type="match status" value="1"/>
</dbReference>
<feature type="chain" id="PRO_5047103121" evidence="5">
    <location>
        <begin position="28"/>
        <end position="586"/>
    </location>
</feature>
<proteinExistence type="inferred from homology"/>
<dbReference type="PROSITE" id="PS00523">
    <property type="entry name" value="SULFATASE_1"/>
    <property type="match status" value="1"/>
</dbReference>
<dbReference type="Gene3D" id="3.30.1120.10">
    <property type="match status" value="1"/>
</dbReference>
<dbReference type="InterPro" id="IPR024607">
    <property type="entry name" value="Sulfatase_CS"/>
</dbReference>
<dbReference type="RefSeq" id="WP_339586314.1">
    <property type="nucleotide sequence ID" value="NZ_JBBHJZ010000001.1"/>
</dbReference>
<dbReference type="EC" id="3.1.6.-" evidence="7"/>
<keyword evidence="5" id="KW-0732">Signal</keyword>
<dbReference type="InterPro" id="IPR017850">
    <property type="entry name" value="Alkaline_phosphatase_core_sf"/>
</dbReference>
<dbReference type="CDD" id="cd16025">
    <property type="entry name" value="PAS_like"/>
    <property type="match status" value="1"/>
</dbReference>
<evidence type="ECO:0000313" key="7">
    <source>
        <dbReference type="EMBL" id="MEJ5976402.1"/>
    </source>
</evidence>
<feature type="signal peptide" evidence="5">
    <location>
        <begin position="1"/>
        <end position="27"/>
    </location>
</feature>
<dbReference type="PROSITE" id="PS00149">
    <property type="entry name" value="SULFATASE_2"/>
    <property type="match status" value="1"/>
</dbReference>
<dbReference type="Proteomes" id="UP001361239">
    <property type="component" value="Unassembled WGS sequence"/>
</dbReference>
<dbReference type="PANTHER" id="PTHR42693">
    <property type="entry name" value="ARYLSULFATASE FAMILY MEMBER"/>
    <property type="match status" value="1"/>
</dbReference>
<accession>A0ABU8RUG3</accession>
<name>A0ABU8RUG3_9SPHN</name>
<dbReference type="Pfam" id="PF00884">
    <property type="entry name" value="Sulfatase"/>
    <property type="match status" value="1"/>
</dbReference>
<evidence type="ECO:0000259" key="6">
    <source>
        <dbReference type="Pfam" id="PF00884"/>
    </source>
</evidence>
<dbReference type="GO" id="GO:0016787">
    <property type="term" value="F:hydrolase activity"/>
    <property type="evidence" value="ECO:0007669"/>
    <property type="project" value="UniProtKB-KW"/>
</dbReference>
<dbReference type="InterPro" id="IPR000917">
    <property type="entry name" value="Sulfatase_N"/>
</dbReference>
<comment type="similarity">
    <text evidence="1">Belongs to the sulfatase family.</text>
</comment>
<dbReference type="SUPFAM" id="SSF53649">
    <property type="entry name" value="Alkaline phosphatase-like"/>
    <property type="match status" value="1"/>
</dbReference>
<sequence length="586" mass="63909">MTRSIRLLLSAAAIATAGLGLAPAALAKPASVAQPARAARPNILLIVLDDVGFSDLGAFGSEIRTPNIDALAAKGLRYNHFDTKAICSPTRASLLTGRNNQTVNMEDLAAGQAPDPTQSAASRGELPRNAEMVPQALKAVGYQTFAIGKWHLAPGYDAKPGNTKASWPLQRGFDSFYGYLSGWTDQYKPDLVKDNEPITSPKTSGYHLTTDLADHAIAAFGARDTAPEGKPKFVYFAPTTAHAPIQVAPAYIDAYEGAYAKGWDAIRTERFERLKAQGVIPANTELPARAEGDKAWADLSAQEKTVFARFMATYAGFITHADEQIGRIVAHLKQTGQYDDTLIVLLSDNGGAPEGNETGGFKYPYSYRAYARQDGTSVADMARELDKLGGPETQALYQRPWAAASSAPFHRYKLWPFAGGSRTPLIVSWPDRIKAQGELRGQMVDVIDVGPTLLDAAGTAFRDQVDGVRQIPVAGRSISASFTSKTAGARKVQFFELRGNRAITSGRWKAVAIHRFDTDFAQDKWFLFDTATDFAEAHDVAARYPKKLRELQNLWWSEARKYSDPPLAEPSKAIRSMRQFDDELGD</sequence>
<evidence type="ECO:0000256" key="4">
    <source>
        <dbReference type="ARBA" id="ARBA00022837"/>
    </source>
</evidence>
<protein>
    <submittedName>
        <fullName evidence="7">Arylsulfatase</fullName>
        <ecNumber evidence="7">3.1.6.-</ecNumber>
    </submittedName>
</protein>
<keyword evidence="2" id="KW-0479">Metal-binding</keyword>
<evidence type="ECO:0000256" key="2">
    <source>
        <dbReference type="ARBA" id="ARBA00022723"/>
    </source>
</evidence>
<dbReference type="Gene3D" id="3.40.720.10">
    <property type="entry name" value="Alkaline Phosphatase, subunit A"/>
    <property type="match status" value="1"/>
</dbReference>
<keyword evidence="4" id="KW-0106">Calcium</keyword>
<keyword evidence="8" id="KW-1185">Reference proteome</keyword>
<dbReference type="InterPro" id="IPR050738">
    <property type="entry name" value="Sulfatase"/>
</dbReference>
<evidence type="ECO:0000256" key="5">
    <source>
        <dbReference type="SAM" id="SignalP"/>
    </source>
</evidence>
<evidence type="ECO:0000313" key="8">
    <source>
        <dbReference type="Proteomes" id="UP001361239"/>
    </source>
</evidence>
<gene>
    <name evidence="7" type="ORF">WG901_07140</name>
</gene>